<organism evidence="2 3">
    <name type="scientific">Parvularcula dongshanensis</name>
    <dbReference type="NCBI Taxonomy" id="1173995"/>
    <lineage>
        <taxon>Bacteria</taxon>
        <taxon>Pseudomonadati</taxon>
        <taxon>Pseudomonadota</taxon>
        <taxon>Alphaproteobacteria</taxon>
        <taxon>Parvularculales</taxon>
        <taxon>Parvularculaceae</taxon>
        <taxon>Parvularcula</taxon>
    </lineage>
</organism>
<keyword evidence="1" id="KW-0812">Transmembrane</keyword>
<feature type="transmembrane region" description="Helical" evidence="1">
    <location>
        <begin position="70"/>
        <end position="91"/>
    </location>
</feature>
<feature type="transmembrane region" description="Helical" evidence="1">
    <location>
        <begin position="43"/>
        <end position="63"/>
    </location>
</feature>
<accession>A0A840I850</accession>
<evidence type="ECO:0000313" key="2">
    <source>
        <dbReference type="EMBL" id="MBB4660334.1"/>
    </source>
</evidence>
<protein>
    <submittedName>
        <fullName evidence="2">Uncharacterized protein</fullName>
    </submittedName>
</protein>
<dbReference type="Proteomes" id="UP000563524">
    <property type="component" value="Unassembled WGS sequence"/>
</dbReference>
<name>A0A840I850_9PROT</name>
<proteinExistence type="predicted"/>
<keyword evidence="1" id="KW-1133">Transmembrane helix</keyword>
<dbReference type="AlphaFoldDB" id="A0A840I850"/>
<keyword evidence="1" id="KW-0472">Membrane</keyword>
<comment type="caution">
    <text evidence="2">The sequence shown here is derived from an EMBL/GenBank/DDBJ whole genome shotgun (WGS) entry which is preliminary data.</text>
</comment>
<dbReference type="RefSeq" id="WP_183819782.1">
    <property type="nucleotide sequence ID" value="NZ_JACHOB010000008.1"/>
</dbReference>
<dbReference type="EMBL" id="JACHOB010000008">
    <property type="protein sequence ID" value="MBB4660334.1"/>
    <property type="molecule type" value="Genomic_DNA"/>
</dbReference>
<reference evidence="2 3" key="1">
    <citation type="submission" date="2020-08" db="EMBL/GenBank/DDBJ databases">
        <title>Genomic Encyclopedia of Type Strains, Phase IV (KMG-IV): sequencing the most valuable type-strain genomes for metagenomic binning, comparative biology and taxonomic classification.</title>
        <authorList>
            <person name="Goeker M."/>
        </authorList>
    </citation>
    <scope>NUCLEOTIDE SEQUENCE [LARGE SCALE GENOMIC DNA]</scope>
    <source>
        <strain evidence="2 3">DSM 102850</strain>
    </source>
</reference>
<gene>
    <name evidence="2" type="ORF">GGQ59_002884</name>
</gene>
<keyword evidence="3" id="KW-1185">Reference proteome</keyword>
<sequence length="101" mass="10337">MSRYLLIAVATAAITGLLSWLLGRSKPAEQTATTGRITPTKWIAWATVFGGVVMAAGGIALIVMTVRDGAAGVGLGIGLALMGLAIGGFMLPSLGRWHDVT</sequence>
<evidence type="ECO:0000256" key="1">
    <source>
        <dbReference type="SAM" id="Phobius"/>
    </source>
</evidence>
<evidence type="ECO:0000313" key="3">
    <source>
        <dbReference type="Proteomes" id="UP000563524"/>
    </source>
</evidence>